<dbReference type="InterPro" id="IPR004364">
    <property type="entry name" value="Aa-tRNA-synt_II"/>
</dbReference>
<evidence type="ECO:0000259" key="14">
    <source>
        <dbReference type="PROSITE" id="PS50862"/>
    </source>
</evidence>
<dbReference type="PRINTS" id="PR01042">
    <property type="entry name" value="TRNASYNTHASP"/>
</dbReference>
<evidence type="ECO:0000256" key="8">
    <source>
        <dbReference type="ARBA" id="ARBA00022840"/>
    </source>
</evidence>
<dbReference type="HAMAP" id="MF_02075">
    <property type="entry name" value="Asp_tRNA_synth_type2"/>
    <property type="match status" value="1"/>
</dbReference>
<evidence type="ECO:0000256" key="12">
    <source>
        <dbReference type="ARBA" id="ARBA00047904"/>
    </source>
</evidence>
<keyword evidence="5" id="KW-0963">Cytoplasm</keyword>
<dbReference type="GO" id="GO:0004815">
    <property type="term" value="F:aspartate-tRNA ligase activity"/>
    <property type="evidence" value="ECO:0007669"/>
    <property type="project" value="UniProtKB-EC"/>
</dbReference>
<dbReference type="CDD" id="cd04320">
    <property type="entry name" value="AspRS_cyto_N"/>
    <property type="match status" value="1"/>
</dbReference>
<feature type="compositionally biased region" description="Basic and acidic residues" evidence="13">
    <location>
        <begin position="36"/>
        <end position="59"/>
    </location>
</feature>
<evidence type="ECO:0000256" key="9">
    <source>
        <dbReference type="ARBA" id="ARBA00022917"/>
    </source>
</evidence>
<dbReference type="InterPro" id="IPR012340">
    <property type="entry name" value="NA-bd_OB-fold"/>
</dbReference>
<dbReference type="NCBIfam" id="NF003483">
    <property type="entry name" value="PRK05159.1"/>
    <property type="match status" value="1"/>
</dbReference>
<keyword evidence="9" id="KW-0648">Protein biosynthesis</keyword>
<dbReference type="InterPro" id="IPR004523">
    <property type="entry name" value="Asp-tRNA_synthase_2"/>
</dbReference>
<dbReference type="CDD" id="cd00776">
    <property type="entry name" value="AsxRS_core"/>
    <property type="match status" value="1"/>
</dbReference>
<comment type="catalytic activity">
    <reaction evidence="12">
        <text>tRNA(Asp) + L-aspartate + ATP = L-aspartyl-tRNA(Asp) + AMP + diphosphate</text>
        <dbReference type="Rhea" id="RHEA:19649"/>
        <dbReference type="Rhea" id="RHEA-COMP:9660"/>
        <dbReference type="Rhea" id="RHEA-COMP:9678"/>
        <dbReference type="ChEBI" id="CHEBI:29991"/>
        <dbReference type="ChEBI" id="CHEBI:30616"/>
        <dbReference type="ChEBI" id="CHEBI:33019"/>
        <dbReference type="ChEBI" id="CHEBI:78442"/>
        <dbReference type="ChEBI" id="CHEBI:78516"/>
        <dbReference type="ChEBI" id="CHEBI:456215"/>
        <dbReference type="EC" id="6.1.1.12"/>
    </reaction>
</comment>
<dbReference type="GO" id="GO:0006422">
    <property type="term" value="P:aspartyl-tRNA aminoacylation"/>
    <property type="evidence" value="ECO:0007669"/>
    <property type="project" value="InterPro"/>
</dbReference>
<reference evidence="15 16" key="1">
    <citation type="journal article" date="2018" name="New Phytol.">
        <title>Phylogenomics of Endogonaceae and evolution of mycorrhizas within Mucoromycota.</title>
        <authorList>
            <person name="Chang Y."/>
            <person name="Desiro A."/>
            <person name="Na H."/>
            <person name="Sandor L."/>
            <person name="Lipzen A."/>
            <person name="Clum A."/>
            <person name="Barry K."/>
            <person name="Grigoriev I.V."/>
            <person name="Martin F.M."/>
            <person name="Stajich J.E."/>
            <person name="Smith M.E."/>
            <person name="Bonito G."/>
            <person name="Spatafora J.W."/>
        </authorList>
    </citation>
    <scope>NUCLEOTIDE SEQUENCE [LARGE SCALE GENOMIC DNA]</scope>
    <source>
        <strain evidence="15 16">GMNB39</strain>
    </source>
</reference>
<evidence type="ECO:0000256" key="7">
    <source>
        <dbReference type="ARBA" id="ARBA00022741"/>
    </source>
</evidence>
<comment type="similarity">
    <text evidence="2">Belongs to the class-II aminoacyl-tRNA synthetase family. Type 2 subfamily.</text>
</comment>
<keyword evidence="8" id="KW-0067">ATP-binding</keyword>
<dbReference type="GO" id="GO:0017101">
    <property type="term" value="C:aminoacyl-tRNA synthetase multienzyme complex"/>
    <property type="evidence" value="ECO:0007669"/>
    <property type="project" value="TreeGrafter"/>
</dbReference>
<feature type="domain" description="Aminoacyl-transfer RNA synthetases class-II family profile" evidence="14">
    <location>
        <begin position="268"/>
        <end position="564"/>
    </location>
</feature>
<accession>A0A433DHY3</accession>
<dbReference type="Pfam" id="PF00152">
    <property type="entry name" value="tRNA-synt_2"/>
    <property type="match status" value="1"/>
</dbReference>
<dbReference type="SUPFAM" id="SSF55681">
    <property type="entry name" value="Class II aaRS and biotin synthetases"/>
    <property type="match status" value="1"/>
</dbReference>
<dbReference type="SUPFAM" id="SSF50249">
    <property type="entry name" value="Nucleic acid-binding proteins"/>
    <property type="match status" value="1"/>
</dbReference>
<protein>
    <recommendedName>
        <fullName evidence="4">Aspartate--tRNA ligase, cytoplasmic</fullName>
        <ecNumber evidence="3">6.1.1.12</ecNumber>
    </recommendedName>
    <alternativeName>
        <fullName evidence="11">Aspartyl-tRNA synthetase</fullName>
    </alternativeName>
</protein>
<evidence type="ECO:0000256" key="1">
    <source>
        <dbReference type="ARBA" id="ARBA00004496"/>
    </source>
</evidence>
<dbReference type="InterPro" id="IPR002312">
    <property type="entry name" value="Asp/Asn-tRNA-synth_IIb"/>
</dbReference>
<dbReference type="GO" id="GO:0003723">
    <property type="term" value="F:RNA binding"/>
    <property type="evidence" value="ECO:0007669"/>
    <property type="project" value="TreeGrafter"/>
</dbReference>
<sequence length="572" mass="65232">MADQTTPDVNLVDKTEDLVLDAEGKPISKKALKKLEKEREKEAKKAERAAKEAAERAAREASNVDYSTDRYGKLPMNQSQQRTGLKRERITDINASRTSEIVLVRARVHNSRPTGAKMCFFVFRQGVATIQGLVQADPNNISKNMIKFAVDIPLESIVLVEAVVAKPVDDVKSCTVSDAELSIQKIHVISEALGRLPFSLEDASRPEAEFGKVEDAQFSRVNLDTRLNNRVVDLRVGYSIWRIPVLISQIHLCHHILSQTNANHAIFKIQSGVCQLFREYLIGKDFMEIHSPKIIGAASEGGANVFRVRYFKGEAYLAQSPQFYKQMSVAADFDRVFEIGSVFRAEDSNTHRHMTEFIGLDMEMAFEEHYYEVLDVLDELFVSIFTGLKQRFSKEIEAVRRQYPFEEFEFLPKTLRLQYAEGIKMLREAGVEIGDYDDFNTEQERRLGRLVKEKYHTDFYMLDKFPLSVRPFYTMPDPTNPNYSNSYDFFMRGEEVLSGAQRVHDPAFLEERARAHGIDLATIQPYIDSFKHAAPPHAGGGIGLERVIMLYLNLGNIRKTSLFPRDPKRLEP</sequence>
<dbReference type="PROSITE" id="PS50862">
    <property type="entry name" value="AA_TRNA_LIGASE_II"/>
    <property type="match status" value="1"/>
</dbReference>
<dbReference type="Proteomes" id="UP000268093">
    <property type="component" value="Unassembled WGS sequence"/>
</dbReference>
<keyword evidence="10" id="KW-0030">Aminoacyl-tRNA synthetase</keyword>
<keyword evidence="16" id="KW-1185">Reference proteome</keyword>
<dbReference type="FunFam" id="2.40.50.140:FF:000132">
    <property type="entry name" value="Aspartyl-tRNA synthetase, cytoplasmic"/>
    <property type="match status" value="1"/>
</dbReference>
<proteinExistence type="inferred from homology"/>
<feature type="region of interest" description="Disordered" evidence="13">
    <location>
        <begin position="36"/>
        <end position="61"/>
    </location>
</feature>
<evidence type="ECO:0000256" key="3">
    <source>
        <dbReference type="ARBA" id="ARBA00012841"/>
    </source>
</evidence>
<dbReference type="EMBL" id="RBNI01001410">
    <property type="protein sequence ID" value="RUP50472.1"/>
    <property type="molecule type" value="Genomic_DNA"/>
</dbReference>
<evidence type="ECO:0000256" key="10">
    <source>
        <dbReference type="ARBA" id="ARBA00023146"/>
    </source>
</evidence>
<dbReference type="Gene3D" id="2.40.50.140">
    <property type="entry name" value="Nucleic acid-binding proteins"/>
    <property type="match status" value="1"/>
</dbReference>
<evidence type="ECO:0000313" key="15">
    <source>
        <dbReference type="EMBL" id="RUP50472.1"/>
    </source>
</evidence>
<dbReference type="InterPro" id="IPR045864">
    <property type="entry name" value="aa-tRNA-synth_II/BPL/LPL"/>
</dbReference>
<keyword evidence="7" id="KW-0547">Nucleotide-binding</keyword>
<keyword evidence="6" id="KW-0436">Ligase</keyword>
<evidence type="ECO:0000256" key="13">
    <source>
        <dbReference type="SAM" id="MobiDB-lite"/>
    </source>
</evidence>
<comment type="caution">
    <text evidence="15">The sequence shown here is derived from an EMBL/GenBank/DDBJ whole genome shotgun (WGS) entry which is preliminary data.</text>
</comment>
<dbReference type="FunFam" id="3.30.930.10:FF:000013">
    <property type="entry name" value="Aspartate--tRNA ligase, cytoplasmic"/>
    <property type="match status" value="1"/>
</dbReference>
<dbReference type="Gene3D" id="3.30.930.10">
    <property type="entry name" value="Bira Bifunctional Protein, Domain 2"/>
    <property type="match status" value="1"/>
</dbReference>
<comment type="subcellular location">
    <subcellularLocation>
        <location evidence="1">Cytoplasm</location>
    </subcellularLocation>
</comment>
<dbReference type="InterPro" id="IPR006195">
    <property type="entry name" value="aa-tRNA-synth_II"/>
</dbReference>
<dbReference type="OrthoDB" id="372395at2759"/>
<evidence type="ECO:0000256" key="5">
    <source>
        <dbReference type="ARBA" id="ARBA00022490"/>
    </source>
</evidence>
<dbReference type="NCBIfam" id="TIGR00458">
    <property type="entry name" value="aspS_nondisc"/>
    <property type="match status" value="1"/>
</dbReference>
<evidence type="ECO:0000256" key="6">
    <source>
        <dbReference type="ARBA" id="ARBA00022598"/>
    </source>
</evidence>
<evidence type="ECO:0000256" key="11">
    <source>
        <dbReference type="ARBA" id="ARBA00033155"/>
    </source>
</evidence>
<name>A0A433DHY3_9FUNG</name>
<dbReference type="PANTHER" id="PTHR43450">
    <property type="entry name" value="ASPARTYL-TRNA SYNTHETASE"/>
    <property type="match status" value="1"/>
</dbReference>
<evidence type="ECO:0000313" key="16">
    <source>
        <dbReference type="Proteomes" id="UP000268093"/>
    </source>
</evidence>
<gene>
    <name evidence="15" type="ORF">BC936DRAFT_138994</name>
</gene>
<dbReference type="PANTHER" id="PTHR43450:SF1">
    <property type="entry name" value="ASPARTATE--TRNA LIGASE, CYTOPLASMIC"/>
    <property type="match status" value="1"/>
</dbReference>
<dbReference type="EC" id="6.1.1.12" evidence="3"/>
<evidence type="ECO:0000256" key="2">
    <source>
        <dbReference type="ARBA" id="ARBA00005312"/>
    </source>
</evidence>
<dbReference type="GO" id="GO:0005829">
    <property type="term" value="C:cytosol"/>
    <property type="evidence" value="ECO:0007669"/>
    <property type="project" value="TreeGrafter"/>
</dbReference>
<organism evidence="15 16">
    <name type="scientific">Jimgerdemannia flammicorona</name>
    <dbReference type="NCBI Taxonomy" id="994334"/>
    <lineage>
        <taxon>Eukaryota</taxon>
        <taxon>Fungi</taxon>
        <taxon>Fungi incertae sedis</taxon>
        <taxon>Mucoromycota</taxon>
        <taxon>Mucoromycotina</taxon>
        <taxon>Endogonomycetes</taxon>
        <taxon>Endogonales</taxon>
        <taxon>Endogonaceae</taxon>
        <taxon>Jimgerdemannia</taxon>
    </lineage>
</organism>
<dbReference type="GO" id="GO:0005524">
    <property type="term" value="F:ATP binding"/>
    <property type="evidence" value="ECO:0007669"/>
    <property type="project" value="UniProtKB-KW"/>
</dbReference>
<evidence type="ECO:0000256" key="4">
    <source>
        <dbReference type="ARBA" id="ARBA00018853"/>
    </source>
</evidence>
<dbReference type="AlphaFoldDB" id="A0A433DHY3"/>